<gene>
    <name evidence="3" type="ordered locus">cce_0458</name>
</gene>
<evidence type="ECO:0000256" key="1">
    <source>
        <dbReference type="ARBA" id="ARBA00022679"/>
    </source>
</evidence>
<dbReference type="HOGENOM" id="CLU_037990_16_0_3"/>
<proteinExistence type="predicted"/>
<dbReference type="InterPro" id="IPR029063">
    <property type="entry name" value="SAM-dependent_MTases_sf"/>
</dbReference>
<accession>B1WNG7</accession>
<organism evidence="3 4">
    <name type="scientific">Crocosphaera subtropica (strain ATCC 51142 / BH68)</name>
    <name type="common">Cyanothece sp. (strain ATCC 51142)</name>
    <dbReference type="NCBI Taxonomy" id="43989"/>
    <lineage>
        <taxon>Bacteria</taxon>
        <taxon>Bacillati</taxon>
        <taxon>Cyanobacteriota</taxon>
        <taxon>Cyanophyceae</taxon>
        <taxon>Oscillatoriophycideae</taxon>
        <taxon>Chroococcales</taxon>
        <taxon>Aphanothecaceae</taxon>
        <taxon>Crocosphaera</taxon>
        <taxon>Crocosphaera subtropica</taxon>
    </lineage>
</organism>
<evidence type="ECO:0000313" key="3">
    <source>
        <dbReference type="EMBL" id="ACB49809.1"/>
    </source>
</evidence>
<evidence type="ECO:0000313" key="4">
    <source>
        <dbReference type="Proteomes" id="UP000001203"/>
    </source>
</evidence>
<reference evidence="3 4" key="1">
    <citation type="journal article" date="2008" name="Proc. Natl. Acad. Sci. U.S.A.">
        <title>The genome of Cyanothece 51142, a unicellular diazotrophic cyanobacterium important in the marine nitrogen cycle.</title>
        <authorList>
            <person name="Welsh E.A."/>
            <person name="Liberton M."/>
            <person name="Stoeckel J."/>
            <person name="Loh T."/>
            <person name="Elvitigala T."/>
            <person name="Wang C."/>
            <person name="Wollam A."/>
            <person name="Fulton R.S."/>
            <person name="Clifton S.W."/>
            <person name="Jacobs J.M."/>
            <person name="Aurora R."/>
            <person name="Ghosh B.K."/>
            <person name="Sherman L.A."/>
            <person name="Smith R.D."/>
            <person name="Wilson R.K."/>
            <person name="Pakrasi H.B."/>
        </authorList>
    </citation>
    <scope>NUCLEOTIDE SEQUENCE [LARGE SCALE GENOMIC DNA]</scope>
    <source>
        <strain evidence="4">ATCC 51142 / BH68</strain>
    </source>
</reference>
<dbReference type="SUPFAM" id="SSF53335">
    <property type="entry name" value="S-adenosyl-L-methionine-dependent methyltransferases"/>
    <property type="match status" value="1"/>
</dbReference>
<dbReference type="PANTHER" id="PTHR43861:SF3">
    <property type="entry name" value="PUTATIVE (AFU_ORTHOLOGUE AFUA_2G14390)-RELATED"/>
    <property type="match status" value="1"/>
</dbReference>
<dbReference type="CDD" id="cd02440">
    <property type="entry name" value="AdoMet_MTases"/>
    <property type="match status" value="1"/>
</dbReference>
<dbReference type="Proteomes" id="UP000001203">
    <property type="component" value="Chromosome circular"/>
</dbReference>
<keyword evidence="4" id="KW-1185">Reference proteome</keyword>
<evidence type="ECO:0000259" key="2">
    <source>
        <dbReference type="Pfam" id="PF13847"/>
    </source>
</evidence>
<dbReference type="InterPro" id="IPR025714">
    <property type="entry name" value="Methyltranfer_dom"/>
</dbReference>
<keyword evidence="3" id="KW-0489">Methyltransferase</keyword>
<keyword evidence="1" id="KW-0808">Transferase</keyword>
<dbReference type="GO" id="GO:0032259">
    <property type="term" value="P:methylation"/>
    <property type="evidence" value="ECO:0007669"/>
    <property type="project" value="UniProtKB-KW"/>
</dbReference>
<dbReference type="eggNOG" id="COG2226">
    <property type="taxonomic scope" value="Bacteria"/>
</dbReference>
<sequence>MMKPLKILILSLIILVAFVLLGSQSLTYDASIIPEKNSSPYYDYHGLHSRDGIGKFYLGREIAKVMGHREFLWLERPNREQQEKPQKLLEALNLKPTDTIADIGAGSGYFSFRLASFVPNGKVLAVDIQPEMLDIIDFLKQENKVNNIETILGTIKNPNLPKNTVDIILMVDAYHEFEYPREMMENIVTSLKPGGMVILAEYRRENPLIPIKMLHKMTEKQVKKEMNVVGLTWEKTEEILPQQHLIFFTKI</sequence>
<name>B1WNG7_CROS5</name>
<feature type="domain" description="Methyltransferase" evidence="2">
    <location>
        <begin position="97"/>
        <end position="228"/>
    </location>
</feature>
<dbReference type="Pfam" id="PF13847">
    <property type="entry name" value="Methyltransf_31"/>
    <property type="match status" value="1"/>
</dbReference>
<dbReference type="PANTHER" id="PTHR43861">
    <property type="entry name" value="TRANS-ACONITATE 2-METHYLTRANSFERASE-RELATED"/>
    <property type="match status" value="1"/>
</dbReference>
<dbReference type="GO" id="GO:0008168">
    <property type="term" value="F:methyltransferase activity"/>
    <property type="evidence" value="ECO:0007669"/>
    <property type="project" value="UniProtKB-KW"/>
</dbReference>
<protein>
    <submittedName>
        <fullName evidence="3">Methylase</fullName>
    </submittedName>
</protein>
<dbReference type="KEGG" id="cyt:cce_0458"/>
<dbReference type="Gene3D" id="3.40.50.150">
    <property type="entry name" value="Vaccinia Virus protein VP39"/>
    <property type="match status" value="1"/>
</dbReference>
<dbReference type="AlphaFoldDB" id="B1WNG7"/>
<dbReference type="EMBL" id="CP000806">
    <property type="protein sequence ID" value="ACB49809.1"/>
    <property type="molecule type" value="Genomic_DNA"/>
</dbReference>